<name>A0ABP9QDG2_9RHOO</name>
<dbReference type="EMBL" id="BAABLD010000002">
    <property type="protein sequence ID" value="GAA5160034.1"/>
    <property type="molecule type" value="Genomic_DNA"/>
</dbReference>
<evidence type="ECO:0000313" key="2">
    <source>
        <dbReference type="EMBL" id="GAA5160034.1"/>
    </source>
</evidence>
<gene>
    <name evidence="2" type="ORF">GCM10025770_07230</name>
</gene>
<keyword evidence="3" id="KW-1185">Reference proteome</keyword>
<reference evidence="3" key="1">
    <citation type="journal article" date="2019" name="Int. J. Syst. Evol. Microbiol.">
        <title>The Global Catalogue of Microorganisms (GCM) 10K type strain sequencing project: providing services to taxonomists for standard genome sequencing and annotation.</title>
        <authorList>
            <consortium name="The Broad Institute Genomics Platform"/>
            <consortium name="The Broad Institute Genome Sequencing Center for Infectious Disease"/>
            <person name="Wu L."/>
            <person name="Ma J."/>
        </authorList>
    </citation>
    <scope>NUCLEOTIDE SEQUENCE [LARGE SCALE GENOMIC DNA]</scope>
    <source>
        <strain evidence="3">JCM 18715</strain>
    </source>
</reference>
<keyword evidence="1" id="KW-0472">Membrane</keyword>
<sequence>MSNVARMDALRLQAGLLYARQGVWPFVGAGVFVALLAVLAIVMPQISGARQNALDDASRMTRQLASLQAKPESERLSPAQGLARTLADQSTTTATIRKLQEFATGMGLQVTQTDYRRLAGGQQQDYSELQIAMPVKGNYPTLRLFLLTVMAEVSSLSVEQLIVKREQASSDQIDAQIYFSLWQRPTAGGAK</sequence>
<proteinExistence type="predicted"/>
<feature type="transmembrane region" description="Helical" evidence="1">
    <location>
        <begin position="22"/>
        <end position="42"/>
    </location>
</feature>
<accession>A0ABP9QDG2</accession>
<keyword evidence="1" id="KW-1133">Transmembrane helix</keyword>
<organism evidence="2 3">
    <name type="scientific">Viridibacterium curvum</name>
    <dbReference type="NCBI Taxonomy" id="1101404"/>
    <lineage>
        <taxon>Bacteria</taxon>
        <taxon>Pseudomonadati</taxon>
        <taxon>Pseudomonadota</taxon>
        <taxon>Betaproteobacteria</taxon>
        <taxon>Rhodocyclales</taxon>
        <taxon>Rhodocyclaceae</taxon>
        <taxon>Viridibacterium</taxon>
    </lineage>
</organism>
<keyword evidence="1" id="KW-0812">Transmembrane</keyword>
<evidence type="ECO:0000313" key="3">
    <source>
        <dbReference type="Proteomes" id="UP001500547"/>
    </source>
</evidence>
<protein>
    <recommendedName>
        <fullName evidence="4">Type II secretion system protein M</fullName>
    </recommendedName>
</protein>
<comment type="caution">
    <text evidence="2">The sequence shown here is derived from an EMBL/GenBank/DDBJ whole genome shotgun (WGS) entry which is preliminary data.</text>
</comment>
<dbReference type="RefSeq" id="WP_345531473.1">
    <property type="nucleotide sequence ID" value="NZ_BAABLD010000002.1"/>
</dbReference>
<evidence type="ECO:0000256" key="1">
    <source>
        <dbReference type="SAM" id="Phobius"/>
    </source>
</evidence>
<evidence type="ECO:0008006" key="4">
    <source>
        <dbReference type="Google" id="ProtNLM"/>
    </source>
</evidence>
<dbReference type="Proteomes" id="UP001500547">
    <property type="component" value="Unassembled WGS sequence"/>
</dbReference>